<name>A0A2M8QC62_9CHLR</name>
<comment type="caution">
    <text evidence="1">The sequence shown here is derived from an EMBL/GenBank/DDBJ whole genome shotgun (WGS) entry which is preliminary data.</text>
</comment>
<dbReference type="AlphaFoldDB" id="A0A2M8QC62"/>
<reference evidence="1 2" key="1">
    <citation type="submission" date="2017-11" db="EMBL/GenBank/DDBJ databases">
        <title>Evolution of Phototrophy in the Chloroflexi Phylum Driven by Horizontal Gene Transfer.</title>
        <authorList>
            <person name="Ward L.M."/>
            <person name="Hemp J."/>
            <person name="Shih P.M."/>
            <person name="Mcglynn S.E."/>
            <person name="Fischer W."/>
        </authorList>
    </citation>
    <scope>NUCLEOTIDE SEQUENCE [LARGE SCALE GENOMIC DNA]</scope>
    <source>
        <strain evidence="1">JP3_7</strain>
    </source>
</reference>
<protein>
    <recommendedName>
        <fullName evidence="3">Peptidase S9 prolyl oligopeptidase catalytic domain-containing protein</fullName>
    </recommendedName>
</protein>
<dbReference type="Gene3D" id="3.40.50.1820">
    <property type="entry name" value="alpha/beta hydrolase"/>
    <property type="match status" value="1"/>
</dbReference>
<dbReference type="SUPFAM" id="SSF53474">
    <property type="entry name" value="alpha/beta-Hydrolases"/>
    <property type="match status" value="1"/>
</dbReference>
<dbReference type="Proteomes" id="UP000230790">
    <property type="component" value="Unassembled WGS sequence"/>
</dbReference>
<sequence>MRSVLPLNYVKHMRAPALIIYGERDARMHLSGFAQFVAALKREGKNLRVILKRVAVLPIRPTRSTPYGALSAFWIGI</sequence>
<evidence type="ECO:0000313" key="1">
    <source>
        <dbReference type="EMBL" id="PJF47393.1"/>
    </source>
</evidence>
<gene>
    <name evidence="1" type="ORF">CUN48_08860</name>
</gene>
<accession>A0A2M8QC62</accession>
<evidence type="ECO:0008006" key="3">
    <source>
        <dbReference type="Google" id="ProtNLM"/>
    </source>
</evidence>
<organism evidence="1 2">
    <name type="scientific">Candidatus Thermofonsia Clade 3 bacterium</name>
    <dbReference type="NCBI Taxonomy" id="2364212"/>
    <lineage>
        <taxon>Bacteria</taxon>
        <taxon>Bacillati</taxon>
        <taxon>Chloroflexota</taxon>
        <taxon>Candidatus Thermofontia</taxon>
        <taxon>Candidatus Thermofonsia Clade 3</taxon>
    </lineage>
</organism>
<dbReference type="EMBL" id="PGTN01000051">
    <property type="protein sequence ID" value="PJF47393.1"/>
    <property type="molecule type" value="Genomic_DNA"/>
</dbReference>
<evidence type="ECO:0000313" key="2">
    <source>
        <dbReference type="Proteomes" id="UP000230790"/>
    </source>
</evidence>
<dbReference type="InterPro" id="IPR029058">
    <property type="entry name" value="AB_hydrolase_fold"/>
</dbReference>
<proteinExistence type="predicted"/>